<organism evidence="2 3">
    <name type="scientific">Fictibacillus arsenicus</name>
    <dbReference type="NCBI Taxonomy" id="255247"/>
    <lineage>
        <taxon>Bacteria</taxon>
        <taxon>Bacillati</taxon>
        <taxon>Bacillota</taxon>
        <taxon>Bacilli</taxon>
        <taxon>Bacillales</taxon>
        <taxon>Fictibacillaceae</taxon>
        <taxon>Fictibacillus</taxon>
    </lineage>
</organism>
<gene>
    <name evidence="2" type="ORF">ABE41_001885</name>
</gene>
<dbReference type="RefSeq" id="WP_066285937.1">
    <property type="nucleotide sequence ID" value="NZ_CP016761.1"/>
</dbReference>
<keyword evidence="3" id="KW-1185">Reference proteome</keyword>
<sequence>MKKFGLRHCTPKIFLWFGLISLFFPAKSIEAASPPTSSSSYYMDTIDTVTLYEMGYQKGRADFSKAGTQQSIVILDFGGQPSPTTVSLRGMPDATLDQVKNAVQAYSRGYWKGTGSDNYSTVQVIVGTNNSYTVTNEGGRNFANMIDAINAHNTANSYSDQVEVDGGNDMEPGYDDTVSTRDWVKGYDAVNSYSLYNYGSADGCYHTNTNTGTTNYSCNNGWTYNDIYYISWGASPAWPLPQIYDNSGDMAEQWQNINKYSAVSQNNQMKFGASLTQAGACQDVGCHWELDNTPSQGWTQLINELNSDSITAESTKFPILSTDIQWH</sequence>
<dbReference type="AlphaFoldDB" id="A0A1B1Z001"/>
<name>A0A1B1Z001_9BACL</name>
<evidence type="ECO:0000256" key="1">
    <source>
        <dbReference type="SAM" id="SignalP"/>
    </source>
</evidence>
<dbReference type="OrthoDB" id="2957541at2"/>
<evidence type="ECO:0000313" key="3">
    <source>
        <dbReference type="Proteomes" id="UP000077412"/>
    </source>
</evidence>
<dbReference type="Proteomes" id="UP000077412">
    <property type="component" value="Chromosome"/>
</dbReference>
<accession>A0A1B1Z001</accession>
<dbReference type="STRING" id="255247.ABE41_001885"/>
<protein>
    <submittedName>
        <fullName evidence="2">Uncharacterized protein</fullName>
    </submittedName>
</protein>
<proteinExistence type="predicted"/>
<feature type="chain" id="PRO_5038619684" evidence="1">
    <location>
        <begin position="29"/>
        <end position="327"/>
    </location>
</feature>
<keyword evidence="1" id="KW-0732">Signal</keyword>
<dbReference type="KEGG" id="far:ABE41_001885"/>
<dbReference type="EMBL" id="CP016761">
    <property type="protein sequence ID" value="ANX10764.1"/>
    <property type="molecule type" value="Genomic_DNA"/>
</dbReference>
<evidence type="ECO:0000313" key="2">
    <source>
        <dbReference type="EMBL" id="ANX10764.1"/>
    </source>
</evidence>
<reference evidence="2 3" key="1">
    <citation type="submission" date="2016-08" db="EMBL/GenBank/DDBJ databases">
        <title>Complete genome sequence of Fictibacillus arsenicus G25-54, a strain with toxicity to nematodes and a potential arsenic-resistance activity.</title>
        <authorList>
            <person name="Zheng Z."/>
        </authorList>
    </citation>
    <scope>NUCLEOTIDE SEQUENCE [LARGE SCALE GENOMIC DNA]</scope>
    <source>
        <strain evidence="2 3">G25-54</strain>
    </source>
</reference>
<feature type="signal peptide" evidence="1">
    <location>
        <begin position="1"/>
        <end position="28"/>
    </location>
</feature>